<comment type="caution">
    <text evidence="2">The sequence shown here is derived from an EMBL/GenBank/DDBJ whole genome shotgun (WGS) entry which is preliminary data.</text>
</comment>
<sequence>MEIQYDNTFNVCFASLWNTLKKFRIAFTICVFIVFFLVDLFITAISGMGSPTGNSGRSGREVALYLFPVLLFAGTVIASLAMWDAGDEHGENGLHRKVSVFMEWFVRWLIYVLLPFLFMIFGIYFMDAFIAGRSNECIAIEGFGFDDMSKAYGFPTYLFVVSLYFLGATYFKRYAIVAVSLIAGVLGFILLQILPNRIWYTSEPTVPSYGFIAFLIGMSICAFVLSYVNLRILRRQNSDKQVGS</sequence>
<dbReference type="Proteomes" id="UP000005580">
    <property type="component" value="Unassembled WGS sequence"/>
</dbReference>
<dbReference type="RefSeq" id="WP_004369752.1">
    <property type="nucleotide sequence ID" value="NZ_GL833119.1"/>
</dbReference>
<dbReference type="STRING" id="28134.SAMN05444288_2406"/>
<dbReference type="EMBL" id="AEPE02000005">
    <property type="protein sequence ID" value="EFZ36684.1"/>
    <property type="molecule type" value="Genomic_DNA"/>
</dbReference>
<feature type="transmembrane region" description="Helical" evidence="1">
    <location>
        <begin position="151"/>
        <end position="167"/>
    </location>
</feature>
<keyword evidence="1" id="KW-0812">Transmembrane</keyword>
<accession>E7RQZ6</accession>
<feature type="transmembrane region" description="Helical" evidence="1">
    <location>
        <begin position="174"/>
        <end position="194"/>
    </location>
</feature>
<feature type="transmembrane region" description="Helical" evidence="1">
    <location>
        <begin position="206"/>
        <end position="230"/>
    </location>
</feature>
<reference evidence="2" key="1">
    <citation type="submission" date="2011-01" db="EMBL/GenBank/DDBJ databases">
        <authorList>
            <person name="Muzny D."/>
            <person name="Qin X."/>
            <person name="Buhay C."/>
            <person name="Dugan-Rocha S."/>
            <person name="Ding Y."/>
            <person name="Chen G."/>
            <person name="Hawes A."/>
            <person name="Holder M."/>
            <person name="Jhangiani S."/>
            <person name="Johnson A."/>
            <person name="Khan Z."/>
            <person name="Li Z."/>
            <person name="Liu W."/>
            <person name="Liu X."/>
            <person name="Perez L."/>
            <person name="Shen H."/>
            <person name="Wang Q."/>
            <person name="Watt J."/>
            <person name="Xi L."/>
            <person name="Xin Y."/>
            <person name="Zhou J."/>
            <person name="Deng J."/>
            <person name="Jiang H."/>
            <person name="Liu Y."/>
            <person name="Qu J."/>
            <person name="Song X.-Z."/>
            <person name="Zhang L."/>
            <person name="Villasana D."/>
            <person name="Johnson A."/>
            <person name="Liu J."/>
            <person name="Liyanage D."/>
            <person name="Lorensuhewa L."/>
            <person name="Robinson T."/>
            <person name="Song A."/>
            <person name="Song B.-B."/>
            <person name="Dinh H."/>
            <person name="Thornton R."/>
            <person name="Coyle M."/>
            <person name="Francisco L."/>
            <person name="Jackson L."/>
            <person name="Javaid M."/>
            <person name="Korchina V."/>
            <person name="Kovar C."/>
            <person name="Mata R."/>
            <person name="Mathew T."/>
            <person name="Ngo R."/>
            <person name="Nguyen L."/>
            <person name="Nguyen N."/>
            <person name="Okwuonu G."/>
            <person name="Ongeri F."/>
            <person name="Pham C."/>
            <person name="Simmons D."/>
            <person name="Wilczek-Boney K."/>
            <person name="Hale W."/>
            <person name="Jakkamsetti A."/>
            <person name="Pham P."/>
            <person name="Ruth R."/>
            <person name="San Lucas F."/>
            <person name="Warren J."/>
            <person name="Zhang J."/>
            <person name="Zhao Z."/>
            <person name="Zhou C."/>
            <person name="Zhu D."/>
            <person name="Lee S."/>
            <person name="Bess C."/>
            <person name="Blankenburg K."/>
            <person name="Forbes L."/>
            <person name="Fu Q."/>
            <person name="Gubbala S."/>
            <person name="Hirani K."/>
            <person name="Jayaseelan J.C."/>
            <person name="Lara F."/>
            <person name="Munidasa M."/>
            <person name="Palculict T."/>
            <person name="Patil S."/>
            <person name="Pu L.-L."/>
            <person name="Saada N."/>
            <person name="Tang L."/>
            <person name="Weissenberger G."/>
            <person name="Zhu Y."/>
            <person name="Hemphill L."/>
            <person name="Shang Y."/>
            <person name="Youmans B."/>
            <person name="Ayvaz T."/>
            <person name="Ross M."/>
            <person name="Santibanez J."/>
            <person name="Aqrawi P."/>
            <person name="Gross S."/>
            <person name="Joshi V."/>
            <person name="Fowler G."/>
            <person name="Nazareth L."/>
            <person name="Reid J."/>
            <person name="Worley K."/>
            <person name="Petrosino J."/>
            <person name="Highlander S."/>
            <person name="Gibbs R."/>
        </authorList>
    </citation>
    <scope>NUCLEOTIDE SEQUENCE [LARGE SCALE GENOMIC DNA]</scope>
    <source>
        <strain evidence="2">ATCC 33269</strain>
    </source>
</reference>
<evidence type="ECO:0000256" key="1">
    <source>
        <dbReference type="SAM" id="Phobius"/>
    </source>
</evidence>
<feature type="transmembrane region" description="Helical" evidence="1">
    <location>
        <begin position="104"/>
        <end position="126"/>
    </location>
</feature>
<keyword evidence="3" id="KW-1185">Reference proteome</keyword>
<dbReference type="AlphaFoldDB" id="E7RQZ6"/>
<keyword evidence="1" id="KW-1133">Transmembrane helix</keyword>
<protein>
    <submittedName>
        <fullName evidence="2">Uncharacterized protein</fullName>
    </submittedName>
</protein>
<organism evidence="2 3">
    <name type="scientific">Hoylesella oralis ATCC 33269</name>
    <dbReference type="NCBI Taxonomy" id="873533"/>
    <lineage>
        <taxon>Bacteria</taxon>
        <taxon>Pseudomonadati</taxon>
        <taxon>Bacteroidota</taxon>
        <taxon>Bacteroidia</taxon>
        <taxon>Bacteroidales</taxon>
        <taxon>Prevotellaceae</taxon>
        <taxon>Hoylesella</taxon>
    </lineage>
</organism>
<feature type="transmembrane region" description="Helical" evidence="1">
    <location>
        <begin position="25"/>
        <end position="50"/>
    </location>
</feature>
<evidence type="ECO:0000313" key="2">
    <source>
        <dbReference type="EMBL" id="EFZ36684.1"/>
    </source>
</evidence>
<gene>
    <name evidence="2" type="ORF">HMPREF0663_11597</name>
</gene>
<evidence type="ECO:0000313" key="3">
    <source>
        <dbReference type="Proteomes" id="UP000005580"/>
    </source>
</evidence>
<name>E7RQZ6_9BACT</name>
<proteinExistence type="predicted"/>
<keyword evidence="1" id="KW-0472">Membrane</keyword>
<feature type="transmembrane region" description="Helical" evidence="1">
    <location>
        <begin position="62"/>
        <end position="83"/>
    </location>
</feature>
<dbReference type="HOGENOM" id="CLU_1179371_0_0_10"/>